<proteinExistence type="predicted"/>
<dbReference type="Proteomes" id="UP000316476">
    <property type="component" value="Unassembled WGS sequence"/>
</dbReference>
<dbReference type="EMBL" id="SJPZ01000002">
    <property type="protein sequence ID" value="TWU61974.1"/>
    <property type="molecule type" value="Genomic_DNA"/>
</dbReference>
<dbReference type="InterPro" id="IPR036397">
    <property type="entry name" value="RNaseH_sf"/>
</dbReference>
<evidence type="ECO:0000313" key="1">
    <source>
        <dbReference type="EMBL" id="TWU61974.1"/>
    </source>
</evidence>
<dbReference type="SUPFAM" id="SSF53098">
    <property type="entry name" value="Ribonuclease H-like"/>
    <property type="match status" value="1"/>
</dbReference>
<dbReference type="Gene3D" id="3.30.420.10">
    <property type="entry name" value="Ribonuclease H-like superfamily/Ribonuclease H"/>
    <property type="match status" value="1"/>
</dbReference>
<comment type="caution">
    <text evidence="1">The sequence shown here is derived from an EMBL/GenBank/DDBJ whole genome shotgun (WGS) entry which is preliminary data.</text>
</comment>
<dbReference type="GO" id="GO:0003676">
    <property type="term" value="F:nucleic acid binding"/>
    <property type="evidence" value="ECO:0007669"/>
    <property type="project" value="InterPro"/>
</dbReference>
<dbReference type="AlphaFoldDB" id="A0A5C6FKY7"/>
<gene>
    <name evidence="1" type="ORF">V7x_36650</name>
</gene>
<dbReference type="RefSeq" id="WP_146414735.1">
    <property type="nucleotide sequence ID" value="NZ_SJPZ01000002.1"/>
</dbReference>
<dbReference type="InterPro" id="IPR012337">
    <property type="entry name" value="RNaseH-like_sf"/>
</dbReference>
<name>A0A5C6FKY7_9PLAN</name>
<evidence type="ECO:0000313" key="2">
    <source>
        <dbReference type="Proteomes" id="UP000316476"/>
    </source>
</evidence>
<sequence length="224" mass="24804">MARPRKPADSSRNKLLQVRLVDSEYESFRDAAERANLELSVWVRRHLRRAASSTLKAEEITTVSDKSFHLGIRASVKEVFWAALSGTSEAPILEDSGRIKLPKDADLPERLQCIHSQVLSIVEAVKPKTASIRLQETFIARKPAPKAFGSMLDRARIEGVLMQTLYNAGVEVWTGGLKAMRSEMGATHSLKEYLSAPDLRGIDLSAMKSEMKEAVVAGLALMEE</sequence>
<protein>
    <submittedName>
        <fullName evidence="1">Holliday junction resolvase</fullName>
    </submittedName>
</protein>
<accession>A0A5C6FKY7</accession>
<organism evidence="1 2">
    <name type="scientific">Crateriforma conspicua</name>
    <dbReference type="NCBI Taxonomy" id="2527996"/>
    <lineage>
        <taxon>Bacteria</taxon>
        <taxon>Pseudomonadati</taxon>
        <taxon>Planctomycetota</taxon>
        <taxon>Planctomycetia</taxon>
        <taxon>Planctomycetales</taxon>
        <taxon>Planctomycetaceae</taxon>
        <taxon>Crateriforma</taxon>
    </lineage>
</organism>
<reference evidence="1 2" key="1">
    <citation type="submission" date="2019-02" db="EMBL/GenBank/DDBJ databases">
        <title>Deep-cultivation of Planctomycetes and their phenomic and genomic characterization uncovers novel biology.</title>
        <authorList>
            <person name="Wiegand S."/>
            <person name="Jogler M."/>
            <person name="Boedeker C."/>
            <person name="Pinto D."/>
            <person name="Vollmers J."/>
            <person name="Rivas-Marin E."/>
            <person name="Kohn T."/>
            <person name="Peeters S.H."/>
            <person name="Heuer A."/>
            <person name="Rast P."/>
            <person name="Oberbeckmann S."/>
            <person name="Bunk B."/>
            <person name="Jeske O."/>
            <person name="Meyerdierks A."/>
            <person name="Storesund J.E."/>
            <person name="Kallscheuer N."/>
            <person name="Luecker S."/>
            <person name="Lage O.M."/>
            <person name="Pohl T."/>
            <person name="Merkel B.J."/>
            <person name="Hornburger P."/>
            <person name="Mueller R.-W."/>
            <person name="Bruemmer F."/>
            <person name="Labrenz M."/>
            <person name="Spormann A.M."/>
            <person name="Op Den Camp H."/>
            <person name="Overmann J."/>
            <person name="Amann R."/>
            <person name="Jetten M.S.M."/>
            <person name="Mascher T."/>
            <person name="Medema M.H."/>
            <person name="Devos D.P."/>
            <person name="Kaster A.-K."/>
            <person name="Ovreas L."/>
            <person name="Rohde M."/>
            <person name="Galperin M.Y."/>
            <person name="Jogler C."/>
        </authorList>
    </citation>
    <scope>NUCLEOTIDE SEQUENCE [LARGE SCALE GENOMIC DNA]</scope>
    <source>
        <strain evidence="1 2">V7</strain>
    </source>
</reference>